<keyword evidence="4" id="KW-0676">Redox-active center</keyword>
<dbReference type="Pfam" id="PF00085">
    <property type="entry name" value="Thioredoxin"/>
    <property type="match status" value="1"/>
</dbReference>
<dbReference type="Pfam" id="PF14561">
    <property type="entry name" value="TPR_20"/>
    <property type="match status" value="1"/>
</dbReference>
<keyword evidence="8" id="KW-1185">Reference proteome</keyword>
<dbReference type="PROSITE" id="PS00194">
    <property type="entry name" value="THIOREDOXIN_1"/>
    <property type="match status" value="1"/>
</dbReference>
<dbReference type="InterPro" id="IPR013766">
    <property type="entry name" value="Thioredoxin_domain"/>
</dbReference>
<dbReference type="GO" id="GO:0005829">
    <property type="term" value="C:cytosol"/>
    <property type="evidence" value="ECO:0007669"/>
    <property type="project" value="TreeGrafter"/>
</dbReference>
<dbReference type="Proteomes" id="UP000321405">
    <property type="component" value="Unassembled WGS sequence"/>
</dbReference>
<dbReference type="GO" id="GO:0015035">
    <property type="term" value="F:protein-disulfide reductase activity"/>
    <property type="evidence" value="ECO:0007669"/>
    <property type="project" value="TreeGrafter"/>
</dbReference>
<dbReference type="PROSITE" id="PS51352">
    <property type="entry name" value="THIOREDOXIN_2"/>
    <property type="match status" value="1"/>
</dbReference>
<dbReference type="EMBL" id="BJVC01000004">
    <property type="protein sequence ID" value="GEL02642.1"/>
    <property type="molecule type" value="Genomic_DNA"/>
</dbReference>
<dbReference type="GO" id="GO:0006950">
    <property type="term" value="P:response to stress"/>
    <property type="evidence" value="ECO:0007669"/>
    <property type="project" value="UniProtKB-ARBA"/>
</dbReference>
<dbReference type="RefSeq" id="WP_147093926.1">
    <property type="nucleotide sequence ID" value="NZ_BJVC01000004.1"/>
</dbReference>
<feature type="domain" description="Thioredoxin" evidence="6">
    <location>
        <begin position="42"/>
        <end position="166"/>
    </location>
</feature>
<dbReference type="InterPro" id="IPR011990">
    <property type="entry name" value="TPR-like_helical_dom_sf"/>
</dbReference>
<feature type="region of interest" description="Disordered" evidence="5">
    <location>
        <begin position="1"/>
        <end position="48"/>
    </location>
</feature>
<name>A0A511BRB9_9PROT</name>
<dbReference type="InterPro" id="IPR036249">
    <property type="entry name" value="Thioredoxin-like_sf"/>
</dbReference>
<keyword evidence="1" id="KW-0813">Transport</keyword>
<organism evidence="7 8">
    <name type="scientific">Swaminathania salitolerans</name>
    <dbReference type="NCBI Taxonomy" id="182838"/>
    <lineage>
        <taxon>Bacteria</taxon>
        <taxon>Pseudomonadati</taxon>
        <taxon>Pseudomonadota</taxon>
        <taxon>Alphaproteobacteria</taxon>
        <taxon>Acetobacterales</taxon>
        <taxon>Acetobacteraceae</taxon>
        <taxon>Swaminathania</taxon>
    </lineage>
</organism>
<dbReference type="InterPro" id="IPR017937">
    <property type="entry name" value="Thioredoxin_CS"/>
</dbReference>
<dbReference type="SUPFAM" id="SSF52833">
    <property type="entry name" value="Thioredoxin-like"/>
    <property type="match status" value="1"/>
</dbReference>
<evidence type="ECO:0000256" key="1">
    <source>
        <dbReference type="ARBA" id="ARBA00022448"/>
    </source>
</evidence>
<protein>
    <submittedName>
        <fullName evidence="7">Thioredoxin</fullName>
    </submittedName>
</protein>
<dbReference type="AlphaFoldDB" id="A0A511BRB9"/>
<dbReference type="PANTHER" id="PTHR45663">
    <property type="entry name" value="GEO12009P1"/>
    <property type="match status" value="1"/>
</dbReference>
<comment type="caution">
    <text evidence="7">The sequence shown here is derived from an EMBL/GenBank/DDBJ whole genome shotgun (WGS) entry which is preliminary data.</text>
</comment>
<evidence type="ECO:0000259" key="6">
    <source>
        <dbReference type="PROSITE" id="PS51352"/>
    </source>
</evidence>
<keyword evidence="2" id="KW-0249">Electron transport</keyword>
<evidence type="ECO:0000313" key="7">
    <source>
        <dbReference type="EMBL" id="GEL02642.1"/>
    </source>
</evidence>
<evidence type="ECO:0000256" key="5">
    <source>
        <dbReference type="SAM" id="MobiDB-lite"/>
    </source>
</evidence>
<keyword evidence="3" id="KW-1015">Disulfide bond</keyword>
<evidence type="ECO:0000256" key="2">
    <source>
        <dbReference type="ARBA" id="ARBA00022982"/>
    </source>
</evidence>
<dbReference type="GO" id="GO:0045454">
    <property type="term" value="P:cell redox homeostasis"/>
    <property type="evidence" value="ECO:0007669"/>
    <property type="project" value="TreeGrafter"/>
</dbReference>
<dbReference type="CDD" id="cd02956">
    <property type="entry name" value="ybbN"/>
    <property type="match status" value="1"/>
</dbReference>
<sequence length="347" mass="36067">MEYIIGQNRPAQNQTAPRGSGAAPIVNGAEPHGLQNTGPGNAGLGNAGPREGALIVDADQRSFMPEVLEASRQIPVLVDFWAPWCGPCKQLTPVLERVVTAAGGRVKLVKVDIEANAALAAQLAQIGLPIQSIPLVAAFYKGQIVDIMQGAQPESGVRRFVEQIVKSTGASLPSADILAAAHAAFQDGQTEEAAGLYASLLEIEPENAEGWGGMIRALTALGDTEGAEEALSQVPPKLAGHPAISGARAALALQGESAAAAAALDGLRAEAASAPDDLSVRLRLAGALNGAGHREEAAETLLSIIRAERDWNEGAARAELLRFFEAWGHTDPVTLAARRKLSALLFS</sequence>
<evidence type="ECO:0000313" key="8">
    <source>
        <dbReference type="Proteomes" id="UP000321405"/>
    </source>
</evidence>
<dbReference type="OrthoDB" id="9790390at2"/>
<dbReference type="PANTHER" id="PTHR45663:SF11">
    <property type="entry name" value="GEO12009P1"/>
    <property type="match status" value="1"/>
</dbReference>
<proteinExistence type="predicted"/>
<accession>A0A511BRB9</accession>
<dbReference type="Gene3D" id="3.40.30.10">
    <property type="entry name" value="Glutaredoxin"/>
    <property type="match status" value="1"/>
</dbReference>
<dbReference type="Pfam" id="PF14559">
    <property type="entry name" value="TPR_19"/>
    <property type="match status" value="1"/>
</dbReference>
<dbReference type="SUPFAM" id="SSF48452">
    <property type="entry name" value="TPR-like"/>
    <property type="match status" value="1"/>
</dbReference>
<evidence type="ECO:0000256" key="3">
    <source>
        <dbReference type="ARBA" id="ARBA00023157"/>
    </source>
</evidence>
<dbReference type="Gene3D" id="1.25.40.10">
    <property type="entry name" value="Tetratricopeptide repeat domain"/>
    <property type="match status" value="2"/>
</dbReference>
<gene>
    <name evidence="7" type="ORF">SSA02_18050</name>
</gene>
<evidence type="ECO:0000256" key="4">
    <source>
        <dbReference type="ARBA" id="ARBA00023284"/>
    </source>
</evidence>
<reference evidence="7 8" key="1">
    <citation type="submission" date="2019-07" db="EMBL/GenBank/DDBJ databases">
        <title>Whole genome shotgun sequence of Swaminathania salitolerans NBRC 104436.</title>
        <authorList>
            <person name="Hosoyama A."/>
            <person name="Uohara A."/>
            <person name="Ohji S."/>
            <person name="Ichikawa N."/>
        </authorList>
    </citation>
    <scope>NUCLEOTIDE SEQUENCE [LARGE SCALE GENOMIC DNA]</scope>
    <source>
        <strain evidence="7 8">NBRC 104436</strain>
    </source>
</reference>